<name>A0A5P1ELE3_ASPOF</name>
<sequence length="212" mass="23532">MTSVTFTDKNLLLGTNEHNKPLYAIRLCDGEKITLMLIDSEKKKNLERYAGRLGKKRSSKELKECLHKNNENEFNKEQDKNACRRGGDGDGRRRRWWLGPKARWLEFGYGADGELGSESLVRGGQRGGADGGVGGSTGGGLGRWGVGRRGLTAAWADPPAAVWGVGELDEEGLGGRSSLGGRRENEMKRERRRFLWRLGNKEKRGGRVLGYL</sequence>
<accession>A0A5P1ELE3</accession>
<dbReference type="EMBL" id="CM007386">
    <property type="protein sequence ID" value="ONK66584.1"/>
    <property type="molecule type" value="Genomic_DNA"/>
</dbReference>
<evidence type="ECO:0000313" key="1">
    <source>
        <dbReference type="EMBL" id="ONK66584.1"/>
    </source>
</evidence>
<organism evidence="1 2">
    <name type="scientific">Asparagus officinalis</name>
    <name type="common">Garden asparagus</name>
    <dbReference type="NCBI Taxonomy" id="4686"/>
    <lineage>
        <taxon>Eukaryota</taxon>
        <taxon>Viridiplantae</taxon>
        <taxon>Streptophyta</taxon>
        <taxon>Embryophyta</taxon>
        <taxon>Tracheophyta</taxon>
        <taxon>Spermatophyta</taxon>
        <taxon>Magnoliopsida</taxon>
        <taxon>Liliopsida</taxon>
        <taxon>Asparagales</taxon>
        <taxon>Asparagaceae</taxon>
        <taxon>Asparagoideae</taxon>
        <taxon>Asparagus</taxon>
    </lineage>
</organism>
<proteinExistence type="predicted"/>
<keyword evidence="2" id="KW-1185">Reference proteome</keyword>
<gene>
    <name evidence="1" type="ORF">A4U43_C06F9880</name>
</gene>
<dbReference type="Gramene" id="ONK66584">
    <property type="protein sequence ID" value="ONK66584"/>
    <property type="gene ID" value="A4U43_C06F9880"/>
</dbReference>
<dbReference type="Proteomes" id="UP000243459">
    <property type="component" value="Chromosome 6"/>
</dbReference>
<evidence type="ECO:0000313" key="2">
    <source>
        <dbReference type="Proteomes" id="UP000243459"/>
    </source>
</evidence>
<protein>
    <submittedName>
        <fullName evidence="1">Uncharacterized protein</fullName>
    </submittedName>
</protein>
<dbReference type="AlphaFoldDB" id="A0A5P1ELE3"/>
<reference evidence="2" key="1">
    <citation type="journal article" date="2017" name="Nat. Commun.">
        <title>The asparagus genome sheds light on the origin and evolution of a young Y chromosome.</title>
        <authorList>
            <person name="Harkess A."/>
            <person name="Zhou J."/>
            <person name="Xu C."/>
            <person name="Bowers J.E."/>
            <person name="Van der Hulst R."/>
            <person name="Ayyampalayam S."/>
            <person name="Mercati F."/>
            <person name="Riccardi P."/>
            <person name="McKain M.R."/>
            <person name="Kakrana A."/>
            <person name="Tang H."/>
            <person name="Ray J."/>
            <person name="Groenendijk J."/>
            <person name="Arikit S."/>
            <person name="Mathioni S.M."/>
            <person name="Nakano M."/>
            <person name="Shan H."/>
            <person name="Telgmann-Rauber A."/>
            <person name="Kanno A."/>
            <person name="Yue Z."/>
            <person name="Chen H."/>
            <person name="Li W."/>
            <person name="Chen Y."/>
            <person name="Xu X."/>
            <person name="Zhang Y."/>
            <person name="Luo S."/>
            <person name="Chen H."/>
            <person name="Gao J."/>
            <person name="Mao Z."/>
            <person name="Pires J.C."/>
            <person name="Luo M."/>
            <person name="Kudrna D."/>
            <person name="Wing R.A."/>
            <person name="Meyers B.C."/>
            <person name="Yi K."/>
            <person name="Kong H."/>
            <person name="Lavrijsen P."/>
            <person name="Sunseri F."/>
            <person name="Falavigna A."/>
            <person name="Ye Y."/>
            <person name="Leebens-Mack J.H."/>
            <person name="Chen G."/>
        </authorList>
    </citation>
    <scope>NUCLEOTIDE SEQUENCE [LARGE SCALE GENOMIC DNA]</scope>
    <source>
        <strain evidence="2">cv. DH0086</strain>
    </source>
</reference>